<feature type="domain" description="AraC effector-binding" evidence="2">
    <location>
        <begin position="28"/>
        <end position="178"/>
    </location>
</feature>
<dbReference type="EMBL" id="FMYF01000001">
    <property type="protein sequence ID" value="SDB79773.1"/>
    <property type="molecule type" value="Genomic_DNA"/>
</dbReference>
<accession>A0A1G6GD59</accession>
<gene>
    <name evidence="3" type="ORF">GA0111570_10142</name>
</gene>
<dbReference type="RefSeq" id="WP_092605185.1">
    <property type="nucleotide sequence ID" value="NZ_FMYF01000001.1"/>
</dbReference>
<dbReference type="AlphaFoldDB" id="A0A1G6GD59"/>
<evidence type="ECO:0000313" key="3">
    <source>
        <dbReference type="EMBL" id="SDB79773.1"/>
    </source>
</evidence>
<name>A0A1G6GD59_9ACTN</name>
<evidence type="ECO:0000259" key="2">
    <source>
        <dbReference type="SMART" id="SM00871"/>
    </source>
</evidence>
<dbReference type="InterPro" id="IPR010499">
    <property type="entry name" value="AraC_E-bd"/>
</dbReference>
<proteinExistence type="predicted"/>
<keyword evidence="4" id="KW-1185">Reference proteome</keyword>
<evidence type="ECO:0000256" key="1">
    <source>
        <dbReference type="SAM" id="MobiDB-lite"/>
    </source>
</evidence>
<dbReference type="SUPFAM" id="SSF55136">
    <property type="entry name" value="Probable bacterial effector-binding domain"/>
    <property type="match status" value="1"/>
</dbReference>
<dbReference type="Gene3D" id="3.20.80.10">
    <property type="entry name" value="Regulatory factor, effector binding domain"/>
    <property type="match status" value="1"/>
</dbReference>
<feature type="compositionally biased region" description="Basic and acidic residues" evidence="1">
    <location>
        <begin position="11"/>
        <end position="33"/>
    </location>
</feature>
<dbReference type="Proteomes" id="UP000199086">
    <property type="component" value="Unassembled WGS sequence"/>
</dbReference>
<dbReference type="InterPro" id="IPR029442">
    <property type="entry name" value="GyrI-like"/>
</dbReference>
<protein>
    <submittedName>
        <fullName evidence="3">Effector-binding domain-containing protein</fullName>
    </submittedName>
</protein>
<dbReference type="SMART" id="SM00871">
    <property type="entry name" value="AraC_E_bind"/>
    <property type="match status" value="1"/>
</dbReference>
<feature type="region of interest" description="Disordered" evidence="1">
    <location>
        <begin position="1"/>
        <end position="33"/>
    </location>
</feature>
<dbReference type="Pfam" id="PF06445">
    <property type="entry name" value="GyrI-like"/>
    <property type="match status" value="1"/>
</dbReference>
<organism evidence="3 4">
    <name type="scientific">Raineyella antarctica</name>
    <dbReference type="NCBI Taxonomy" id="1577474"/>
    <lineage>
        <taxon>Bacteria</taxon>
        <taxon>Bacillati</taxon>
        <taxon>Actinomycetota</taxon>
        <taxon>Actinomycetes</taxon>
        <taxon>Propionibacteriales</taxon>
        <taxon>Propionibacteriaceae</taxon>
        <taxon>Raineyella</taxon>
    </lineage>
</organism>
<dbReference type="STRING" id="1577474.GA0111570_10142"/>
<evidence type="ECO:0000313" key="4">
    <source>
        <dbReference type="Proteomes" id="UP000199086"/>
    </source>
</evidence>
<reference evidence="3 4" key="1">
    <citation type="submission" date="2016-06" db="EMBL/GenBank/DDBJ databases">
        <authorList>
            <person name="Olsen C.W."/>
            <person name="Carey S."/>
            <person name="Hinshaw L."/>
            <person name="Karasin A.I."/>
        </authorList>
    </citation>
    <scope>NUCLEOTIDE SEQUENCE [LARGE SCALE GENOMIC DNA]</scope>
    <source>
        <strain evidence="3 4">LZ-22</strain>
    </source>
</reference>
<dbReference type="InterPro" id="IPR011256">
    <property type="entry name" value="Reg_factor_effector_dom_sf"/>
</dbReference>
<sequence>MTIADDEPGDRDDLALDADRGEAREPDELPRVREVSSAPVASLRRTIGMEELPSFFDMAYPAIVGSLTRQGVPPAGPALGIYFGTPGETIDVAAAFPIAAAILPDGEVHEILLPAGRVAEVVHHGSYGTLGQTYQRLEDWMRAEGLVPGEVTWETYETMPTPEADPRDMRTRISWLLADDTDEGRAGGDDRA</sequence>
<feature type="compositionally biased region" description="Acidic residues" evidence="1">
    <location>
        <begin position="1"/>
        <end position="10"/>
    </location>
</feature>
<dbReference type="OrthoDB" id="795001at2"/>